<dbReference type="Gene3D" id="3.40.50.300">
    <property type="entry name" value="P-loop containing nucleotide triphosphate hydrolases"/>
    <property type="match status" value="2"/>
</dbReference>
<evidence type="ECO:0000313" key="12">
    <source>
        <dbReference type="EMBL" id="MEN5375649.1"/>
    </source>
</evidence>
<evidence type="ECO:0000256" key="8">
    <source>
        <dbReference type="SAM" id="MobiDB-lite"/>
    </source>
</evidence>
<dbReference type="InterPro" id="IPR014001">
    <property type="entry name" value="Helicase_ATP-bd"/>
</dbReference>
<reference evidence="12 13" key="1">
    <citation type="submission" date="2024-04" db="EMBL/GenBank/DDBJ databases">
        <title>WGS of bacteria from Torrens River.</title>
        <authorList>
            <person name="Wyrsch E.R."/>
            <person name="Drigo B."/>
        </authorList>
    </citation>
    <scope>NUCLEOTIDE SEQUENCE [LARGE SCALE GENOMIC DNA]</scope>
    <source>
        <strain evidence="12 13">TWI391</strain>
    </source>
</reference>
<keyword evidence="13" id="KW-1185">Reference proteome</keyword>
<dbReference type="PROSITE" id="PS00039">
    <property type="entry name" value="DEAD_ATP_HELICASE"/>
    <property type="match status" value="1"/>
</dbReference>
<feature type="domain" description="Helicase ATP-binding" evidence="9">
    <location>
        <begin position="32"/>
        <end position="207"/>
    </location>
</feature>
<dbReference type="PANTHER" id="PTHR47959:SF13">
    <property type="entry name" value="ATP-DEPENDENT RNA HELICASE RHLE"/>
    <property type="match status" value="1"/>
</dbReference>
<dbReference type="InterPro" id="IPR001650">
    <property type="entry name" value="Helicase_C-like"/>
</dbReference>
<keyword evidence="3 7" id="KW-0347">Helicase</keyword>
<sequence>MQFQDLKLIAPILKALEAVGYTTPTPIQEQAIPIIFRKNDLLGCAQTGTGKTAAFAIPILQMLSYSKVKTAKKNIRALVLTPTRELAIQIEENFNQYSKDLPLKSLVVFGGVGQQPQRDALKRGVDVLIATPGRLLDLYGQGYIDLKHLEFFVLDEADRMLDMGFIHDVKKLIKIIPEKRQTLFFSATMPPEIQKLANHILVDPIKVEVTPESTTAEKIQQEVYYVKKNDKKDLLIHVLKEKNINHVLVFSKTKHGADRIVKDLAKKNIQSAAIHGNKSQSARQNALKNFKDRTLRVLVATDIAARGIDIDELAFVINYDLPNIPESYVHRIGRTGRAGKDGQAISFCDEEEYAFLLDIQKSIRMEIPLVEKHPYALHISGVAPKKAGTAKKSGRPSSTSRNGQSSNNASPGGNRRRTSSGPRSDNRNRTSSRRRDS</sequence>
<dbReference type="InterPro" id="IPR027417">
    <property type="entry name" value="P-loop_NTPase"/>
</dbReference>
<dbReference type="PANTHER" id="PTHR47959">
    <property type="entry name" value="ATP-DEPENDENT RNA HELICASE RHLE-RELATED"/>
    <property type="match status" value="1"/>
</dbReference>
<accession>A0ABV0BMC8</accession>
<dbReference type="PROSITE" id="PS51192">
    <property type="entry name" value="HELICASE_ATP_BIND_1"/>
    <property type="match status" value="1"/>
</dbReference>
<comment type="similarity">
    <text evidence="5 7">Belongs to the DEAD box helicase family.</text>
</comment>
<comment type="caution">
    <text evidence="12">The sequence shown here is derived from an EMBL/GenBank/DDBJ whole genome shotgun (WGS) entry which is preliminary data.</text>
</comment>
<evidence type="ECO:0000259" key="10">
    <source>
        <dbReference type="PROSITE" id="PS51194"/>
    </source>
</evidence>
<dbReference type="CDD" id="cd18787">
    <property type="entry name" value="SF2_C_DEAD"/>
    <property type="match status" value="1"/>
</dbReference>
<evidence type="ECO:0000256" key="1">
    <source>
        <dbReference type="ARBA" id="ARBA00022741"/>
    </source>
</evidence>
<proteinExistence type="inferred from homology"/>
<dbReference type="SMART" id="SM00490">
    <property type="entry name" value="HELICc"/>
    <property type="match status" value="1"/>
</dbReference>
<protein>
    <submittedName>
        <fullName evidence="12">DEAD/DEAH box helicase</fullName>
    </submittedName>
</protein>
<evidence type="ECO:0000313" key="13">
    <source>
        <dbReference type="Proteomes" id="UP001409291"/>
    </source>
</evidence>
<dbReference type="Proteomes" id="UP001409291">
    <property type="component" value="Unassembled WGS sequence"/>
</dbReference>
<name>A0ABV0BMC8_9SPHI</name>
<organism evidence="12 13">
    <name type="scientific">Sphingobacterium kitahiroshimense</name>
    <dbReference type="NCBI Taxonomy" id="470446"/>
    <lineage>
        <taxon>Bacteria</taxon>
        <taxon>Pseudomonadati</taxon>
        <taxon>Bacteroidota</taxon>
        <taxon>Sphingobacteriia</taxon>
        <taxon>Sphingobacteriales</taxon>
        <taxon>Sphingobacteriaceae</taxon>
        <taxon>Sphingobacterium</taxon>
    </lineage>
</organism>
<feature type="compositionally biased region" description="Basic and acidic residues" evidence="8">
    <location>
        <begin position="424"/>
        <end position="437"/>
    </location>
</feature>
<keyword evidence="4 7" id="KW-0067">ATP-binding</keyword>
<evidence type="ECO:0000256" key="5">
    <source>
        <dbReference type="ARBA" id="ARBA00038437"/>
    </source>
</evidence>
<dbReference type="Pfam" id="PF00271">
    <property type="entry name" value="Helicase_C"/>
    <property type="match status" value="1"/>
</dbReference>
<dbReference type="InterPro" id="IPR011545">
    <property type="entry name" value="DEAD/DEAH_box_helicase_dom"/>
</dbReference>
<dbReference type="InterPro" id="IPR000629">
    <property type="entry name" value="RNA-helicase_DEAD-box_CS"/>
</dbReference>
<evidence type="ECO:0000256" key="2">
    <source>
        <dbReference type="ARBA" id="ARBA00022801"/>
    </source>
</evidence>
<dbReference type="PROSITE" id="PS51194">
    <property type="entry name" value="HELICASE_CTER"/>
    <property type="match status" value="1"/>
</dbReference>
<evidence type="ECO:0000256" key="3">
    <source>
        <dbReference type="ARBA" id="ARBA00022806"/>
    </source>
</evidence>
<dbReference type="EMBL" id="JBDJNQ010000001">
    <property type="protein sequence ID" value="MEN5375649.1"/>
    <property type="molecule type" value="Genomic_DNA"/>
</dbReference>
<keyword evidence="1 7" id="KW-0547">Nucleotide-binding</keyword>
<dbReference type="CDD" id="cd00268">
    <property type="entry name" value="DEADc"/>
    <property type="match status" value="1"/>
</dbReference>
<dbReference type="PROSITE" id="PS51195">
    <property type="entry name" value="Q_MOTIF"/>
    <property type="match status" value="1"/>
</dbReference>
<gene>
    <name evidence="12" type="ORF">ABE541_00050</name>
</gene>
<evidence type="ECO:0000256" key="6">
    <source>
        <dbReference type="PROSITE-ProRule" id="PRU00552"/>
    </source>
</evidence>
<dbReference type="RefSeq" id="WP_183915598.1">
    <property type="nucleotide sequence ID" value="NZ_JBDJLH010000006.1"/>
</dbReference>
<dbReference type="GO" id="GO:0004386">
    <property type="term" value="F:helicase activity"/>
    <property type="evidence" value="ECO:0007669"/>
    <property type="project" value="UniProtKB-KW"/>
</dbReference>
<evidence type="ECO:0000256" key="4">
    <source>
        <dbReference type="ARBA" id="ARBA00022840"/>
    </source>
</evidence>
<feature type="domain" description="DEAD-box RNA helicase Q" evidence="11">
    <location>
        <begin position="1"/>
        <end position="29"/>
    </location>
</feature>
<dbReference type="InterPro" id="IPR050079">
    <property type="entry name" value="DEAD_box_RNA_helicase"/>
</dbReference>
<evidence type="ECO:0000256" key="7">
    <source>
        <dbReference type="RuleBase" id="RU000492"/>
    </source>
</evidence>
<keyword evidence="2 7" id="KW-0378">Hydrolase</keyword>
<feature type="domain" description="Helicase C-terminal" evidence="10">
    <location>
        <begin position="230"/>
        <end position="378"/>
    </location>
</feature>
<dbReference type="SMART" id="SM00487">
    <property type="entry name" value="DEXDc"/>
    <property type="match status" value="1"/>
</dbReference>
<dbReference type="InterPro" id="IPR044742">
    <property type="entry name" value="DEAD/DEAH_RhlB"/>
</dbReference>
<dbReference type="Pfam" id="PF00270">
    <property type="entry name" value="DEAD"/>
    <property type="match status" value="1"/>
</dbReference>
<evidence type="ECO:0000259" key="9">
    <source>
        <dbReference type="PROSITE" id="PS51192"/>
    </source>
</evidence>
<feature type="short sequence motif" description="Q motif" evidence="6">
    <location>
        <begin position="1"/>
        <end position="29"/>
    </location>
</feature>
<dbReference type="SUPFAM" id="SSF52540">
    <property type="entry name" value="P-loop containing nucleoside triphosphate hydrolases"/>
    <property type="match status" value="1"/>
</dbReference>
<evidence type="ECO:0000259" key="11">
    <source>
        <dbReference type="PROSITE" id="PS51195"/>
    </source>
</evidence>
<feature type="compositionally biased region" description="Polar residues" evidence="8">
    <location>
        <begin position="395"/>
        <end position="411"/>
    </location>
</feature>
<dbReference type="InterPro" id="IPR014014">
    <property type="entry name" value="RNA_helicase_DEAD_Q_motif"/>
</dbReference>
<feature type="region of interest" description="Disordered" evidence="8">
    <location>
        <begin position="384"/>
        <end position="437"/>
    </location>
</feature>